<gene>
    <name evidence="1" type="ORF">EVAR_6988_1</name>
</gene>
<comment type="caution">
    <text evidence="1">The sequence shown here is derived from an EMBL/GenBank/DDBJ whole genome shotgun (WGS) entry which is preliminary data.</text>
</comment>
<dbReference type="AlphaFoldDB" id="A0A4C1TGP2"/>
<accession>A0A4C1TGP2</accession>
<evidence type="ECO:0000313" key="1">
    <source>
        <dbReference type="EMBL" id="GBP13652.1"/>
    </source>
</evidence>
<reference evidence="1 2" key="1">
    <citation type="journal article" date="2019" name="Commun. Biol.">
        <title>The bagworm genome reveals a unique fibroin gene that provides high tensile strength.</title>
        <authorList>
            <person name="Kono N."/>
            <person name="Nakamura H."/>
            <person name="Ohtoshi R."/>
            <person name="Tomita M."/>
            <person name="Numata K."/>
            <person name="Arakawa K."/>
        </authorList>
    </citation>
    <scope>NUCLEOTIDE SEQUENCE [LARGE SCALE GENOMIC DNA]</scope>
</reference>
<dbReference type="EMBL" id="BGZK01000058">
    <property type="protein sequence ID" value="GBP13652.1"/>
    <property type="molecule type" value="Genomic_DNA"/>
</dbReference>
<sequence>MVSSSSGHRLKPFAQALSVLTGGVPSDLARAAPELTKPELKSSGWRTLPKNATKPRNHIGFRVVLNSPHRWGGARTSSLP</sequence>
<dbReference type="Proteomes" id="UP000299102">
    <property type="component" value="Unassembled WGS sequence"/>
</dbReference>
<evidence type="ECO:0000313" key="2">
    <source>
        <dbReference type="Proteomes" id="UP000299102"/>
    </source>
</evidence>
<proteinExistence type="predicted"/>
<organism evidence="1 2">
    <name type="scientific">Eumeta variegata</name>
    <name type="common">Bagworm moth</name>
    <name type="synonym">Eumeta japonica</name>
    <dbReference type="NCBI Taxonomy" id="151549"/>
    <lineage>
        <taxon>Eukaryota</taxon>
        <taxon>Metazoa</taxon>
        <taxon>Ecdysozoa</taxon>
        <taxon>Arthropoda</taxon>
        <taxon>Hexapoda</taxon>
        <taxon>Insecta</taxon>
        <taxon>Pterygota</taxon>
        <taxon>Neoptera</taxon>
        <taxon>Endopterygota</taxon>
        <taxon>Lepidoptera</taxon>
        <taxon>Glossata</taxon>
        <taxon>Ditrysia</taxon>
        <taxon>Tineoidea</taxon>
        <taxon>Psychidae</taxon>
        <taxon>Oiketicinae</taxon>
        <taxon>Eumeta</taxon>
    </lineage>
</organism>
<protein>
    <submittedName>
        <fullName evidence="1">Uncharacterized protein</fullName>
    </submittedName>
</protein>
<keyword evidence="2" id="KW-1185">Reference proteome</keyword>
<name>A0A4C1TGP2_EUMVA</name>